<sequence length="172" mass="17814">MLKGLLLCAAACAAPTTVMAGDKDLPIVPNLKAMLAADGAARVPVAPGRKVATERPATFVPIAYRGLERADLSTATVSHPPVRLQSGAPGAELKAAPNWNLTAVENSENATSARGASWAVYDTLSDHRKPRFRRSALSTMLVLRIDGKESTSPVSVGGGGVASALWKAMPGD</sequence>
<feature type="chain" id="PRO_5030635795" evidence="1">
    <location>
        <begin position="21"/>
        <end position="172"/>
    </location>
</feature>
<comment type="caution">
    <text evidence="2">The sequence shown here is derived from an EMBL/GenBank/DDBJ whole genome shotgun (WGS) entry which is preliminary data.</text>
</comment>
<evidence type="ECO:0000313" key="3">
    <source>
        <dbReference type="Proteomes" id="UP000557392"/>
    </source>
</evidence>
<dbReference type="RefSeq" id="WP_183996152.1">
    <property type="nucleotide sequence ID" value="NZ_JACIEH010000001.1"/>
</dbReference>
<dbReference type="AlphaFoldDB" id="A0A7W6NWV1"/>
<protein>
    <submittedName>
        <fullName evidence="2">Uncharacterized protein</fullName>
    </submittedName>
</protein>
<dbReference type="Proteomes" id="UP000557392">
    <property type="component" value="Unassembled WGS sequence"/>
</dbReference>
<keyword evidence="1" id="KW-0732">Signal</keyword>
<reference evidence="2 3" key="1">
    <citation type="submission" date="2020-08" db="EMBL/GenBank/DDBJ databases">
        <title>Genomic Encyclopedia of Type Strains, Phase IV (KMG-IV): sequencing the most valuable type-strain genomes for metagenomic binning, comparative biology and taxonomic classification.</title>
        <authorList>
            <person name="Goeker M."/>
        </authorList>
    </citation>
    <scope>NUCLEOTIDE SEQUENCE [LARGE SCALE GENOMIC DNA]</scope>
    <source>
        <strain evidence="2 3">DSM 101806</strain>
    </source>
</reference>
<feature type="signal peptide" evidence="1">
    <location>
        <begin position="1"/>
        <end position="20"/>
    </location>
</feature>
<keyword evidence="3" id="KW-1185">Reference proteome</keyword>
<name>A0A7W6NWV1_9SPHN</name>
<evidence type="ECO:0000256" key="1">
    <source>
        <dbReference type="SAM" id="SignalP"/>
    </source>
</evidence>
<evidence type="ECO:0000313" key="2">
    <source>
        <dbReference type="EMBL" id="MBB4098031.1"/>
    </source>
</evidence>
<gene>
    <name evidence="2" type="ORF">GGR46_001564</name>
</gene>
<proteinExistence type="predicted"/>
<dbReference type="EMBL" id="JACIEH010000001">
    <property type="protein sequence ID" value="MBB4098031.1"/>
    <property type="molecule type" value="Genomic_DNA"/>
</dbReference>
<organism evidence="2 3">
    <name type="scientific">Sphingomonas kyeonggiensis</name>
    <dbReference type="NCBI Taxonomy" id="1268553"/>
    <lineage>
        <taxon>Bacteria</taxon>
        <taxon>Pseudomonadati</taxon>
        <taxon>Pseudomonadota</taxon>
        <taxon>Alphaproteobacteria</taxon>
        <taxon>Sphingomonadales</taxon>
        <taxon>Sphingomonadaceae</taxon>
        <taxon>Sphingomonas</taxon>
    </lineage>
</organism>
<accession>A0A7W6NWV1</accession>